<comment type="caution">
    <text evidence="1">The sequence shown here is derived from an EMBL/GenBank/DDBJ whole genome shotgun (WGS) entry which is preliminary data.</text>
</comment>
<sequence length="62" mass="6980">MATVDLLFCKFGQFDQFDNFTNITLTLTFELTIVLQCLQVQAVLAIVDASQTPLQRRGWAAN</sequence>
<reference evidence="1" key="2">
    <citation type="journal article" date="2023" name="IMA Fungus">
        <title>Comparative genomic study of the Penicillium genus elucidates a diverse pangenome and 15 lateral gene transfer events.</title>
        <authorList>
            <person name="Petersen C."/>
            <person name="Sorensen T."/>
            <person name="Nielsen M.R."/>
            <person name="Sondergaard T.E."/>
            <person name="Sorensen J.L."/>
            <person name="Fitzpatrick D.A."/>
            <person name="Frisvad J.C."/>
            <person name="Nielsen K.L."/>
        </authorList>
    </citation>
    <scope>NUCLEOTIDE SEQUENCE</scope>
    <source>
        <strain evidence="1">IBT 29495</strain>
    </source>
</reference>
<dbReference type="Proteomes" id="UP001149954">
    <property type="component" value="Unassembled WGS sequence"/>
</dbReference>
<name>A0A9W9XYI9_9EURO</name>
<organism evidence="1 2">
    <name type="scientific">Penicillium fimorum</name>
    <dbReference type="NCBI Taxonomy" id="1882269"/>
    <lineage>
        <taxon>Eukaryota</taxon>
        <taxon>Fungi</taxon>
        <taxon>Dikarya</taxon>
        <taxon>Ascomycota</taxon>
        <taxon>Pezizomycotina</taxon>
        <taxon>Eurotiomycetes</taxon>
        <taxon>Eurotiomycetidae</taxon>
        <taxon>Eurotiales</taxon>
        <taxon>Aspergillaceae</taxon>
        <taxon>Penicillium</taxon>
    </lineage>
</organism>
<reference evidence="1" key="1">
    <citation type="submission" date="2022-12" db="EMBL/GenBank/DDBJ databases">
        <authorList>
            <person name="Petersen C."/>
        </authorList>
    </citation>
    <scope>NUCLEOTIDE SEQUENCE</scope>
    <source>
        <strain evidence="1">IBT 29495</strain>
    </source>
</reference>
<evidence type="ECO:0000313" key="1">
    <source>
        <dbReference type="EMBL" id="KAJ5512589.1"/>
    </source>
</evidence>
<dbReference type="AlphaFoldDB" id="A0A9W9XYI9"/>
<gene>
    <name evidence="1" type="ORF">N7463_002141</name>
</gene>
<accession>A0A9W9XYI9</accession>
<dbReference type="EMBL" id="JAPWDS010000002">
    <property type="protein sequence ID" value="KAJ5512589.1"/>
    <property type="molecule type" value="Genomic_DNA"/>
</dbReference>
<proteinExistence type="predicted"/>
<protein>
    <submittedName>
        <fullName evidence="1">Uncharacterized protein</fullName>
    </submittedName>
</protein>
<evidence type="ECO:0000313" key="2">
    <source>
        <dbReference type="Proteomes" id="UP001149954"/>
    </source>
</evidence>
<keyword evidence="2" id="KW-1185">Reference proteome</keyword>